<gene>
    <name evidence="1" type="ORF">M0813_05028</name>
</gene>
<dbReference type="Proteomes" id="UP001150062">
    <property type="component" value="Unassembled WGS sequence"/>
</dbReference>
<dbReference type="EMBL" id="JAOAOG010000293">
    <property type="protein sequence ID" value="KAJ6232271.1"/>
    <property type="molecule type" value="Genomic_DNA"/>
</dbReference>
<organism evidence="1 2">
    <name type="scientific">Anaeramoeba flamelloides</name>
    <dbReference type="NCBI Taxonomy" id="1746091"/>
    <lineage>
        <taxon>Eukaryota</taxon>
        <taxon>Metamonada</taxon>
        <taxon>Anaeramoebidae</taxon>
        <taxon>Anaeramoeba</taxon>
    </lineage>
</organism>
<comment type="caution">
    <text evidence="1">The sequence shown here is derived from an EMBL/GenBank/DDBJ whole genome shotgun (WGS) entry which is preliminary data.</text>
</comment>
<evidence type="ECO:0000313" key="1">
    <source>
        <dbReference type="EMBL" id="KAJ6232271.1"/>
    </source>
</evidence>
<sequence>MIKQIKTESNFHKVINSSIMTAMGVIPRRLFLSKETFKSWFEITKLSEEIAINYSYHYQKRMPGTSKSNSSSAETIGLLLSFTKIEPGSRIMKWVTTEDIRNTPNLIQLAPFDAILCGGYVKRIPNRYKALLEDRGALVTSYKKRKKHFLTAVTRKGK</sequence>
<protein>
    <submittedName>
        <fullName evidence="1">Protein-l-isoaspartate o-methyltransferase</fullName>
    </submittedName>
</protein>
<accession>A0ABQ8XHZ8</accession>
<keyword evidence="2" id="KW-1185">Reference proteome</keyword>
<evidence type="ECO:0000313" key="2">
    <source>
        <dbReference type="Proteomes" id="UP001150062"/>
    </source>
</evidence>
<proteinExistence type="predicted"/>
<reference evidence="1" key="1">
    <citation type="submission" date="2022-08" db="EMBL/GenBank/DDBJ databases">
        <title>Novel sulfate-reducing endosymbionts in the free-living metamonad Anaeramoeba.</title>
        <authorList>
            <person name="Jerlstrom-Hultqvist J."/>
            <person name="Cepicka I."/>
            <person name="Gallot-Lavallee L."/>
            <person name="Salas-Leiva D."/>
            <person name="Curtis B.A."/>
            <person name="Zahonova K."/>
            <person name="Pipaliya S."/>
            <person name="Dacks J."/>
            <person name="Roger A.J."/>
        </authorList>
    </citation>
    <scope>NUCLEOTIDE SEQUENCE</scope>
    <source>
        <strain evidence="1">Schooner1</strain>
    </source>
</reference>
<name>A0ABQ8XHZ8_9EUKA</name>